<name>A0A1G7JJ30_9RHOB</name>
<dbReference type="GO" id="GO:0031956">
    <property type="term" value="F:medium-chain fatty acid-CoA ligase activity"/>
    <property type="evidence" value="ECO:0007669"/>
    <property type="project" value="TreeGrafter"/>
</dbReference>
<dbReference type="OrthoDB" id="9803968at2"/>
<dbReference type="PANTHER" id="PTHR43201:SF32">
    <property type="entry name" value="2-SUCCINYLBENZOATE--COA LIGASE, CHLOROPLASTIC_PEROXISOMAL"/>
    <property type="match status" value="1"/>
</dbReference>
<dbReference type="InterPro" id="IPR020845">
    <property type="entry name" value="AMP-binding_CS"/>
</dbReference>
<dbReference type="EMBL" id="FNAV01000015">
    <property type="protein sequence ID" value="SDF24875.1"/>
    <property type="molecule type" value="Genomic_DNA"/>
</dbReference>
<dbReference type="InterPro" id="IPR000873">
    <property type="entry name" value="AMP-dep_synth/lig_dom"/>
</dbReference>
<dbReference type="RefSeq" id="WP_089962671.1">
    <property type="nucleotide sequence ID" value="NZ_FNAV01000015.1"/>
</dbReference>
<sequence length="507" mass="55048">MPMTFLHALRLNARRFPTKPAVVFEGHGQTYTELLDRVERMMTVLARRGTGPGDKVAVISENHPDFLAAYVAVTGLGAIPAPINYRIAPEVMADVVARSDSKTLLLGDAALDHADLFRTVVSDIIALGDVAEGAQGLPRLSDLLADTPPDPPQGQDGTTIMLHTSGTTGKPKGALRSLFGMEERAIEQRFRPDDRALSALPICLSAGCTYTLLPLYLGASVYLMRRFDGVAALRLIQDERLTATMLLPAMLQRMVEVEGFANADLSSLRTLQSGGGEMYPDLKRAALDKFGDALMIYAASSEAGPYANLTARDLRRNFTGNCVGRPFFGVELKLLDDDGTEVPQGEVGEICTRSESRYDGYYKDETLTAETRRGDYLTVGDLGRIDAEGLLWFTGRKRDIIKSGGINVYAPEIEEALAGHPAIAEAHCIGLPDPRWTEAICAVIVPAPGAGLTAADVIAHAEARLDRYKRPRRVVFMTAVPRNLTGRVLKADLKEAVLALPQEEESR</sequence>
<dbReference type="Proteomes" id="UP000198994">
    <property type="component" value="Unassembled WGS sequence"/>
</dbReference>
<dbReference type="Pfam" id="PF13193">
    <property type="entry name" value="AMP-binding_C"/>
    <property type="match status" value="1"/>
</dbReference>
<reference evidence="4" key="1">
    <citation type="submission" date="2016-10" db="EMBL/GenBank/DDBJ databases">
        <authorList>
            <person name="Varghese N."/>
            <person name="Submissions S."/>
        </authorList>
    </citation>
    <scope>NUCLEOTIDE SEQUENCE [LARGE SCALE GENOMIC DNA]</scope>
    <source>
        <strain evidence="4">DSM 10146</strain>
    </source>
</reference>
<evidence type="ECO:0000259" key="2">
    <source>
        <dbReference type="Pfam" id="PF13193"/>
    </source>
</evidence>
<dbReference type="InterPro" id="IPR025110">
    <property type="entry name" value="AMP-bd_C"/>
</dbReference>
<gene>
    <name evidence="3" type="ORF">SAMN04488105_11590</name>
</gene>
<dbReference type="Pfam" id="PF00501">
    <property type="entry name" value="AMP-binding"/>
    <property type="match status" value="1"/>
</dbReference>
<accession>A0A1G7JJ30</accession>
<dbReference type="STRING" id="282683.SAMN04488105_11590"/>
<dbReference type="SUPFAM" id="SSF56801">
    <property type="entry name" value="Acetyl-CoA synthetase-like"/>
    <property type="match status" value="1"/>
</dbReference>
<dbReference type="Gene3D" id="3.40.50.12780">
    <property type="entry name" value="N-terminal domain of ligase-like"/>
    <property type="match status" value="1"/>
</dbReference>
<organism evidence="3 4">
    <name type="scientific">Salipiger thiooxidans</name>
    <dbReference type="NCBI Taxonomy" id="282683"/>
    <lineage>
        <taxon>Bacteria</taxon>
        <taxon>Pseudomonadati</taxon>
        <taxon>Pseudomonadota</taxon>
        <taxon>Alphaproteobacteria</taxon>
        <taxon>Rhodobacterales</taxon>
        <taxon>Roseobacteraceae</taxon>
        <taxon>Salipiger</taxon>
    </lineage>
</organism>
<dbReference type="InterPro" id="IPR042099">
    <property type="entry name" value="ANL_N_sf"/>
</dbReference>
<evidence type="ECO:0000259" key="1">
    <source>
        <dbReference type="Pfam" id="PF00501"/>
    </source>
</evidence>
<dbReference type="AlphaFoldDB" id="A0A1G7JJ30"/>
<dbReference type="InterPro" id="IPR045851">
    <property type="entry name" value="AMP-bd_C_sf"/>
</dbReference>
<protein>
    <submittedName>
        <fullName evidence="3">Long-chain acyl-CoA synthetase</fullName>
    </submittedName>
</protein>
<evidence type="ECO:0000313" key="4">
    <source>
        <dbReference type="Proteomes" id="UP000198994"/>
    </source>
</evidence>
<dbReference type="PROSITE" id="PS00455">
    <property type="entry name" value="AMP_BINDING"/>
    <property type="match status" value="1"/>
</dbReference>
<dbReference type="Gene3D" id="3.30.300.30">
    <property type="match status" value="1"/>
</dbReference>
<feature type="domain" description="AMP-binding enzyme C-terminal" evidence="2">
    <location>
        <begin position="412"/>
        <end position="486"/>
    </location>
</feature>
<feature type="domain" description="AMP-dependent synthetase/ligase" evidence="1">
    <location>
        <begin position="11"/>
        <end position="362"/>
    </location>
</feature>
<dbReference type="PANTHER" id="PTHR43201">
    <property type="entry name" value="ACYL-COA SYNTHETASE"/>
    <property type="match status" value="1"/>
</dbReference>
<dbReference type="GO" id="GO:0006631">
    <property type="term" value="P:fatty acid metabolic process"/>
    <property type="evidence" value="ECO:0007669"/>
    <property type="project" value="TreeGrafter"/>
</dbReference>
<proteinExistence type="predicted"/>
<keyword evidence="4" id="KW-1185">Reference proteome</keyword>
<evidence type="ECO:0000313" key="3">
    <source>
        <dbReference type="EMBL" id="SDF24875.1"/>
    </source>
</evidence>